<organism evidence="1 2">
    <name type="scientific">Hyalomma asiaticum</name>
    <name type="common">Tick</name>
    <dbReference type="NCBI Taxonomy" id="266040"/>
    <lineage>
        <taxon>Eukaryota</taxon>
        <taxon>Metazoa</taxon>
        <taxon>Ecdysozoa</taxon>
        <taxon>Arthropoda</taxon>
        <taxon>Chelicerata</taxon>
        <taxon>Arachnida</taxon>
        <taxon>Acari</taxon>
        <taxon>Parasitiformes</taxon>
        <taxon>Ixodida</taxon>
        <taxon>Ixodoidea</taxon>
        <taxon>Ixodidae</taxon>
        <taxon>Hyalomminae</taxon>
        <taxon>Hyalomma</taxon>
    </lineage>
</organism>
<name>A0ACB7SWS3_HYAAI</name>
<comment type="caution">
    <text evidence="1">The sequence shown here is derived from an EMBL/GenBank/DDBJ whole genome shotgun (WGS) entry which is preliminary data.</text>
</comment>
<accession>A0ACB7SWS3</accession>
<dbReference type="Proteomes" id="UP000821845">
    <property type="component" value="Chromosome 2"/>
</dbReference>
<proteinExistence type="predicted"/>
<evidence type="ECO:0000313" key="1">
    <source>
        <dbReference type="EMBL" id="KAH6938369.1"/>
    </source>
</evidence>
<keyword evidence="2" id="KW-1185">Reference proteome</keyword>
<sequence length="138" mass="15238">MYRVVSFRVSHEYCTCLVSYYLQKKREAPEGQSLHRGPESSTFGLRQLEARLRTTLQITPVPLDTSRSSHIDVDPSSQGRGDGLSAELERSLHAVAQRPDRLRSESRRLERALDLEATTTMSSSVASPSAKAAPAPSP</sequence>
<protein>
    <submittedName>
        <fullName evidence="1">Uncharacterized protein</fullName>
    </submittedName>
</protein>
<evidence type="ECO:0000313" key="2">
    <source>
        <dbReference type="Proteomes" id="UP000821845"/>
    </source>
</evidence>
<reference evidence="1" key="1">
    <citation type="submission" date="2020-05" db="EMBL/GenBank/DDBJ databases">
        <title>Large-scale comparative analyses of tick genomes elucidate their genetic diversity and vector capacities.</title>
        <authorList>
            <person name="Jia N."/>
            <person name="Wang J."/>
            <person name="Shi W."/>
            <person name="Du L."/>
            <person name="Sun Y."/>
            <person name="Zhan W."/>
            <person name="Jiang J."/>
            <person name="Wang Q."/>
            <person name="Zhang B."/>
            <person name="Ji P."/>
            <person name="Sakyi L.B."/>
            <person name="Cui X."/>
            <person name="Yuan T."/>
            <person name="Jiang B."/>
            <person name="Yang W."/>
            <person name="Lam T.T.-Y."/>
            <person name="Chang Q."/>
            <person name="Ding S."/>
            <person name="Wang X."/>
            <person name="Zhu J."/>
            <person name="Ruan X."/>
            <person name="Zhao L."/>
            <person name="Wei J."/>
            <person name="Que T."/>
            <person name="Du C."/>
            <person name="Cheng J."/>
            <person name="Dai P."/>
            <person name="Han X."/>
            <person name="Huang E."/>
            <person name="Gao Y."/>
            <person name="Liu J."/>
            <person name="Shao H."/>
            <person name="Ye R."/>
            <person name="Li L."/>
            <person name="Wei W."/>
            <person name="Wang X."/>
            <person name="Wang C."/>
            <person name="Yang T."/>
            <person name="Huo Q."/>
            <person name="Li W."/>
            <person name="Guo W."/>
            <person name="Chen H."/>
            <person name="Zhou L."/>
            <person name="Ni X."/>
            <person name="Tian J."/>
            <person name="Zhou Y."/>
            <person name="Sheng Y."/>
            <person name="Liu T."/>
            <person name="Pan Y."/>
            <person name="Xia L."/>
            <person name="Li J."/>
            <person name="Zhao F."/>
            <person name="Cao W."/>
        </authorList>
    </citation>
    <scope>NUCLEOTIDE SEQUENCE</scope>
    <source>
        <strain evidence="1">Hyas-2018</strain>
    </source>
</reference>
<dbReference type="EMBL" id="CM023482">
    <property type="protein sequence ID" value="KAH6938369.1"/>
    <property type="molecule type" value="Genomic_DNA"/>
</dbReference>
<gene>
    <name evidence="1" type="ORF">HPB50_008893</name>
</gene>